<dbReference type="PANTHER" id="PTHR43025">
    <property type="entry name" value="MONOGALACTOSYLDIACYLGLYCEROL SYNTHASE"/>
    <property type="match status" value="1"/>
</dbReference>
<evidence type="ECO:0000256" key="2">
    <source>
        <dbReference type="ARBA" id="ARBA00006962"/>
    </source>
</evidence>
<comment type="caution">
    <text evidence="7">The sequence shown here is derived from an EMBL/GenBank/DDBJ whole genome shotgun (WGS) entry which is preliminary data.</text>
</comment>
<evidence type="ECO:0000256" key="1">
    <source>
        <dbReference type="ARBA" id="ARBA00004370"/>
    </source>
</evidence>
<evidence type="ECO:0000259" key="6">
    <source>
        <dbReference type="Pfam" id="PF06925"/>
    </source>
</evidence>
<evidence type="ECO:0000313" key="8">
    <source>
        <dbReference type="Proteomes" id="UP000614200"/>
    </source>
</evidence>
<comment type="subcellular location">
    <subcellularLocation>
        <location evidence="1">Membrane</location>
    </subcellularLocation>
</comment>
<feature type="domain" description="Diacylglycerol glucosyltransferase N-terminal" evidence="6">
    <location>
        <begin position="16"/>
        <end position="179"/>
    </location>
</feature>
<keyword evidence="8" id="KW-1185">Reference proteome</keyword>
<accession>A0ABR9ZWU4</accession>
<dbReference type="Pfam" id="PF04101">
    <property type="entry name" value="Glyco_tran_28_C"/>
    <property type="match status" value="1"/>
</dbReference>
<name>A0ABR9ZWU4_9FIRM</name>
<reference evidence="7 8" key="1">
    <citation type="submission" date="2020-11" db="EMBL/GenBank/DDBJ databases">
        <title>Fusibacter basophilias sp. nov.</title>
        <authorList>
            <person name="Qiu D."/>
        </authorList>
    </citation>
    <scope>NUCLEOTIDE SEQUENCE [LARGE SCALE GENOMIC DNA]</scope>
    <source>
        <strain evidence="7 8">Q10-2</strain>
    </source>
</reference>
<gene>
    <name evidence="7" type="ORF">ISU02_13265</name>
</gene>
<sequence length="366" mass="41342">MKKVGLIFTASTGGGHNQAAQSLKKQLSDHTLDFYVIDTFKENSKFLETMIEDGYTFLANYTPKLYGEIYRFSGYKSTNKQLKRFFKVMLKNKILAYIKHYNPSVIISTHPIFVHIIAELKREGLTNAPCLSVVTDLGVHRFYVHDSIDAYITGSKVTNDQLQALGISQEKIYDYGIPVKEEFYMNSSVRREDFSPFTILLMGGSMGSRKLYKILEMLLKVRNNILIQVVCGNNKTVKHAIESHFQDLPANISLETYGFISNVDELMDRADLLISKPGGLTLTEAINKTLPIVIPFYIHGQEAENTEILASEGLAVYVENLHTLPITIESFVNEPERLMVIKNKMKAMSSNYSVAKIGDLCHELMA</sequence>
<evidence type="ECO:0000313" key="7">
    <source>
        <dbReference type="EMBL" id="MBF4694084.1"/>
    </source>
</evidence>
<evidence type="ECO:0008006" key="9">
    <source>
        <dbReference type="Google" id="ProtNLM"/>
    </source>
</evidence>
<proteinExistence type="inferred from homology"/>
<keyword evidence="3" id="KW-0328">Glycosyltransferase</keyword>
<dbReference type="SUPFAM" id="SSF53756">
    <property type="entry name" value="UDP-Glycosyltransferase/glycogen phosphorylase"/>
    <property type="match status" value="1"/>
</dbReference>
<evidence type="ECO:0000259" key="5">
    <source>
        <dbReference type="Pfam" id="PF04101"/>
    </source>
</evidence>
<evidence type="ECO:0000256" key="4">
    <source>
        <dbReference type="ARBA" id="ARBA00022679"/>
    </source>
</evidence>
<protein>
    <recommendedName>
        <fullName evidence="9">Galactosyldiacylglycerol synthase</fullName>
    </recommendedName>
</protein>
<dbReference type="Proteomes" id="UP000614200">
    <property type="component" value="Unassembled WGS sequence"/>
</dbReference>
<dbReference type="InterPro" id="IPR009695">
    <property type="entry name" value="Diacylglyc_glucosyltr_N"/>
</dbReference>
<keyword evidence="4" id="KW-0808">Transferase</keyword>
<dbReference type="Pfam" id="PF06925">
    <property type="entry name" value="MGDG_synth"/>
    <property type="match status" value="1"/>
</dbReference>
<dbReference type="PANTHER" id="PTHR43025:SF3">
    <property type="entry name" value="MONOGALACTOSYLDIACYLGLYCEROL SYNTHASE 1, CHLOROPLASTIC"/>
    <property type="match status" value="1"/>
</dbReference>
<dbReference type="EMBL" id="JADKNH010000007">
    <property type="protein sequence ID" value="MBF4694084.1"/>
    <property type="molecule type" value="Genomic_DNA"/>
</dbReference>
<feature type="domain" description="Glycosyl transferase family 28 C-terminal" evidence="5">
    <location>
        <begin position="198"/>
        <end position="337"/>
    </location>
</feature>
<organism evidence="7 8">
    <name type="scientific">Fusibacter ferrireducens</name>
    <dbReference type="NCBI Taxonomy" id="2785058"/>
    <lineage>
        <taxon>Bacteria</taxon>
        <taxon>Bacillati</taxon>
        <taxon>Bacillota</taxon>
        <taxon>Clostridia</taxon>
        <taxon>Eubacteriales</taxon>
        <taxon>Eubacteriales Family XII. Incertae Sedis</taxon>
        <taxon>Fusibacter</taxon>
    </lineage>
</organism>
<dbReference type="InterPro" id="IPR050519">
    <property type="entry name" value="Glycosyltransf_28_UgtP"/>
</dbReference>
<comment type="similarity">
    <text evidence="2">Belongs to the glycosyltransferase 28 family.</text>
</comment>
<evidence type="ECO:0000256" key="3">
    <source>
        <dbReference type="ARBA" id="ARBA00022676"/>
    </source>
</evidence>
<dbReference type="RefSeq" id="WP_194702316.1">
    <property type="nucleotide sequence ID" value="NZ_JADKNH010000007.1"/>
</dbReference>
<dbReference type="InterPro" id="IPR007235">
    <property type="entry name" value="Glyco_trans_28_C"/>
</dbReference>
<dbReference type="Gene3D" id="3.40.50.2000">
    <property type="entry name" value="Glycogen Phosphorylase B"/>
    <property type="match status" value="1"/>
</dbReference>